<protein>
    <recommendedName>
        <fullName evidence="1">Xylose isomerase-like TIM barrel domain-containing protein</fullName>
    </recommendedName>
</protein>
<proteinExistence type="predicted"/>
<dbReference type="GO" id="GO:0003906">
    <property type="term" value="F:DNA-(apurinic or apyrimidinic site) endonuclease activity"/>
    <property type="evidence" value="ECO:0007669"/>
    <property type="project" value="TreeGrafter"/>
</dbReference>
<dbReference type="Gene3D" id="3.20.20.150">
    <property type="entry name" value="Divalent-metal-dependent TIM barrel enzymes"/>
    <property type="match status" value="1"/>
</dbReference>
<comment type="caution">
    <text evidence="2">The sequence shown here is derived from an EMBL/GenBank/DDBJ whole genome shotgun (WGS) entry which is preliminary data.</text>
</comment>
<dbReference type="EMBL" id="BARU01007266">
    <property type="protein sequence ID" value="GAH43388.1"/>
    <property type="molecule type" value="Genomic_DNA"/>
</dbReference>
<evidence type="ECO:0000259" key="1">
    <source>
        <dbReference type="Pfam" id="PF01261"/>
    </source>
</evidence>
<dbReference type="Pfam" id="PF01261">
    <property type="entry name" value="AP_endonuc_2"/>
    <property type="match status" value="1"/>
</dbReference>
<dbReference type="GO" id="GO:0008081">
    <property type="term" value="F:phosphoric diester hydrolase activity"/>
    <property type="evidence" value="ECO:0007669"/>
    <property type="project" value="TreeGrafter"/>
</dbReference>
<dbReference type="SUPFAM" id="SSF51658">
    <property type="entry name" value="Xylose isomerase-like"/>
    <property type="match status" value="1"/>
</dbReference>
<dbReference type="PANTHER" id="PTHR21445:SF0">
    <property type="entry name" value="APURINIC-APYRIMIDINIC ENDONUCLEASE"/>
    <property type="match status" value="1"/>
</dbReference>
<dbReference type="PANTHER" id="PTHR21445">
    <property type="entry name" value="ENDONUCLEASE IV ENDODEOXYRIBONUCLEASE IV"/>
    <property type="match status" value="1"/>
</dbReference>
<gene>
    <name evidence="2" type="ORF">S03H2_14320</name>
</gene>
<sequence length="248" mass="27518">MERLLFGTAGAPHSSKTASSIDGIKRIAELGLGCLEIEFVYGVRMGEAGARLVAETAQSQGVKLSAHAPYFINLNAHEPEKITASQERILQTARIGAFCGAESIIFHAAYYLGDPPEKTYSSVKKNLAEVMNQLKKENNRVWVRPEVMGKPSQFGTIDEVLNLCTELERVGIGMDFAHWHARTGESNSYPEFASILEQIKQELGDQALKDMHIHVSGIAYGKKGEIKHLNLKESDLQYIELLRALKDY</sequence>
<reference evidence="2" key="1">
    <citation type="journal article" date="2014" name="Front. Microbiol.">
        <title>High frequency of phylogenetically diverse reductive dehalogenase-homologous genes in deep subseafloor sedimentary metagenomes.</title>
        <authorList>
            <person name="Kawai M."/>
            <person name="Futagami T."/>
            <person name="Toyoda A."/>
            <person name="Takaki Y."/>
            <person name="Nishi S."/>
            <person name="Hori S."/>
            <person name="Arai W."/>
            <person name="Tsubouchi T."/>
            <person name="Morono Y."/>
            <person name="Uchiyama I."/>
            <person name="Ito T."/>
            <person name="Fujiyama A."/>
            <person name="Inagaki F."/>
            <person name="Takami H."/>
        </authorList>
    </citation>
    <scope>NUCLEOTIDE SEQUENCE</scope>
    <source>
        <strain evidence="2">Expedition CK06-06</strain>
    </source>
</reference>
<name>X1HDJ8_9ZZZZ</name>
<feature type="non-terminal residue" evidence="2">
    <location>
        <position position="248"/>
    </location>
</feature>
<evidence type="ECO:0000313" key="2">
    <source>
        <dbReference type="EMBL" id="GAH43388.1"/>
    </source>
</evidence>
<dbReference type="SMART" id="SM00518">
    <property type="entry name" value="AP2Ec"/>
    <property type="match status" value="1"/>
</dbReference>
<dbReference type="AlphaFoldDB" id="X1HDJ8"/>
<dbReference type="GO" id="GO:0003677">
    <property type="term" value="F:DNA binding"/>
    <property type="evidence" value="ECO:0007669"/>
    <property type="project" value="InterPro"/>
</dbReference>
<accession>X1HDJ8</accession>
<dbReference type="GO" id="GO:0006284">
    <property type="term" value="P:base-excision repair"/>
    <property type="evidence" value="ECO:0007669"/>
    <property type="project" value="TreeGrafter"/>
</dbReference>
<feature type="domain" description="Xylose isomerase-like TIM barrel" evidence="1">
    <location>
        <begin position="25"/>
        <end position="247"/>
    </location>
</feature>
<dbReference type="GO" id="GO:0008270">
    <property type="term" value="F:zinc ion binding"/>
    <property type="evidence" value="ECO:0007669"/>
    <property type="project" value="InterPro"/>
</dbReference>
<organism evidence="2">
    <name type="scientific">marine sediment metagenome</name>
    <dbReference type="NCBI Taxonomy" id="412755"/>
    <lineage>
        <taxon>unclassified sequences</taxon>
        <taxon>metagenomes</taxon>
        <taxon>ecological metagenomes</taxon>
    </lineage>
</organism>
<dbReference type="FunFam" id="3.20.20.150:FF:000017">
    <property type="entry name" value="Endonuclease IV related protein"/>
    <property type="match status" value="1"/>
</dbReference>
<dbReference type="InterPro" id="IPR013022">
    <property type="entry name" value="Xyl_isomerase-like_TIM-brl"/>
</dbReference>
<dbReference type="InterPro" id="IPR001719">
    <property type="entry name" value="AP_endonuc_2"/>
</dbReference>
<dbReference type="InterPro" id="IPR036237">
    <property type="entry name" value="Xyl_isomerase-like_sf"/>
</dbReference>